<dbReference type="OrthoDB" id="2431049at2759"/>
<evidence type="ECO:0000313" key="4">
    <source>
        <dbReference type="EMBL" id="KAF2722004.1"/>
    </source>
</evidence>
<proteinExistence type="predicted"/>
<name>A0A9P4Q8Z6_9PEZI</name>
<gene>
    <name evidence="4" type="ORF">K431DRAFT_338447</name>
</gene>
<dbReference type="Proteomes" id="UP000799441">
    <property type="component" value="Unassembled WGS sequence"/>
</dbReference>
<feature type="compositionally biased region" description="Basic and acidic residues" evidence="2">
    <location>
        <begin position="168"/>
        <end position="184"/>
    </location>
</feature>
<feature type="compositionally biased region" description="Polar residues" evidence="2">
    <location>
        <begin position="199"/>
        <end position="226"/>
    </location>
</feature>
<dbReference type="FunFam" id="3.90.1150.80:FF:000001">
    <property type="entry name" value="Chromosome segregation protein (Pcs1)"/>
    <property type="match status" value="1"/>
</dbReference>
<evidence type="ECO:0000313" key="5">
    <source>
        <dbReference type="Proteomes" id="UP000799441"/>
    </source>
</evidence>
<dbReference type="InterPro" id="IPR040349">
    <property type="entry name" value="Csm1/Pcs1"/>
</dbReference>
<feature type="coiled-coil region" evidence="1">
    <location>
        <begin position="260"/>
        <end position="375"/>
    </location>
</feature>
<keyword evidence="1" id="KW-0175">Coiled coil</keyword>
<organism evidence="4 5">
    <name type="scientific">Polychaeton citri CBS 116435</name>
    <dbReference type="NCBI Taxonomy" id="1314669"/>
    <lineage>
        <taxon>Eukaryota</taxon>
        <taxon>Fungi</taxon>
        <taxon>Dikarya</taxon>
        <taxon>Ascomycota</taxon>
        <taxon>Pezizomycotina</taxon>
        <taxon>Dothideomycetes</taxon>
        <taxon>Dothideomycetidae</taxon>
        <taxon>Capnodiales</taxon>
        <taxon>Capnodiaceae</taxon>
        <taxon>Polychaeton</taxon>
    </lineage>
</organism>
<dbReference type="GO" id="GO:0072686">
    <property type="term" value="C:mitotic spindle"/>
    <property type="evidence" value="ECO:0007669"/>
    <property type="project" value="TreeGrafter"/>
</dbReference>
<dbReference type="GO" id="GO:1990644">
    <property type="term" value="F:microtubule site clamp"/>
    <property type="evidence" value="ECO:0007669"/>
    <property type="project" value="TreeGrafter"/>
</dbReference>
<dbReference type="GO" id="GO:0033551">
    <property type="term" value="C:monopolin complex"/>
    <property type="evidence" value="ECO:0007669"/>
    <property type="project" value="InterPro"/>
</dbReference>
<evidence type="ECO:0000256" key="2">
    <source>
        <dbReference type="SAM" id="MobiDB-lite"/>
    </source>
</evidence>
<dbReference type="Pfam" id="PF12539">
    <property type="entry name" value="Csm1"/>
    <property type="match status" value="1"/>
</dbReference>
<dbReference type="GO" id="GO:0005730">
    <property type="term" value="C:nucleolus"/>
    <property type="evidence" value="ECO:0007669"/>
    <property type="project" value="TreeGrafter"/>
</dbReference>
<evidence type="ECO:0000259" key="3">
    <source>
        <dbReference type="Pfam" id="PF12539"/>
    </source>
</evidence>
<accession>A0A9P4Q8Z6</accession>
<dbReference type="GO" id="GO:0045144">
    <property type="term" value="P:meiotic sister chromatid segregation"/>
    <property type="evidence" value="ECO:0007669"/>
    <property type="project" value="TreeGrafter"/>
</dbReference>
<keyword evidence="5" id="KW-1185">Reference proteome</keyword>
<dbReference type="PANTHER" id="PTHR28006:SF1">
    <property type="entry name" value="MONOPOLIN COMPLEX SUBUNIT CSM1"/>
    <property type="match status" value="1"/>
</dbReference>
<dbReference type="Gene3D" id="3.90.1150.80">
    <property type="match status" value="1"/>
</dbReference>
<dbReference type="InterPro" id="IPR020981">
    <property type="entry name" value="Csm1/Pcs1_C"/>
</dbReference>
<reference evidence="4" key="1">
    <citation type="journal article" date="2020" name="Stud. Mycol.">
        <title>101 Dothideomycetes genomes: a test case for predicting lifestyles and emergence of pathogens.</title>
        <authorList>
            <person name="Haridas S."/>
            <person name="Albert R."/>
            <person name="Binder M."/>
            <person name="Bloem J."/>
            <person name="Labutti K."/>
            <person name="Salamov A."/>
            <person name="Andreopoulos B."/>
            <person name="Baker S."/>
            <person name="Barry K."/>
            <person name="Bills G."/>
            <person name="Bluhm B."/>
            <person name="Cannon C."/>
            <person name="Castanera R."/>
            <person name="Culley D."/>
            <person name="Daum C."/>
            <person name="Ezra D."/>
            <person name="Gonzalez J."/>
            <person name="Henrissat B."/>
            <person name="Kuo A."/>
            <person name="Liang C."/>
            <person name="Lipzen A."/>
            <person name="Lutzoni F."/>
            <person name="Magnuson J."/>
            <person name="Mondo S."/>
            <person name="Nolan M."/>
            <person name="Ohm R."/>
            <person name="Pangilinan J."/>
            <person name="Park H.-J."/>
            <person name="Ramirez L."/>
            <person name="Alfaro M."/>
            <person name="Sun H."/>
            <person name="Tritt A."/>
            <person name="Yoshinaga Y."/>
            <person name="Zwiers L.-H."/>
            <person name="Turgeon B."/>
            <person name="Goodwin S."/>
            <person name="Spatafora J."/>
            <person name="Crous P."/>
            <person name="Grigoriev I."/>
        </authorList>
    </citation>
    <scope>NUCLEOTIDE SEQUENCE</scope>
    <source>
        <strain evidence="4">CBS 116435</strain>
    </source>
</reference>
<comment type="caution">
    <text evidence="4">The sequence shown here is derived from an EMBL/GenBank/DDBJ whole genome shotgun (WGS) entry which is preliminary data.</text>
</comment>
<feature type="domain" description="Monopolin complex subunit Csm1/Pcs1 C-terminal" evidence="3">
    <location>
        <begin position="415"/>
        <end position="510"/>
    </location>
</feature>
<feature type="compositionally biased region" description="Basic and acidic residues" evidence="2">
    <location>
        <begin position="71"/>
        <end position="82"/>
    </location>
</feature>
<feature type="compositionally biased region" description="Polar residues" evidence="2">
    <location>
        <begin position="126"/>
        <end position="136"/>
    </location>
</feature>
<evidence type="ECO:0000256" key="1">
    <source>
        <dbReference type="SAM" id="Coils"/>
    </source>
</evidence>
<protein>
    <recommendedName>
        <fullName evidence="3">Monopolin complex subunit Csm1/Pcs1 C-terminal domain-containing protein</fullName>
    </recommendedName>
</protein>
<dbReference type="PANTHER" id="PTHR28006">
    <property type="entry name" value="MONOPOLIN COMPLEX SUBUNIT CSM1"/>
    <property type="match status" value="1"/>
</dbReference>
<feature type="region of interest" description="Disordered" evidence="2">
    <location>
        <begin position="1"/>
        <end position="256"/>
    </location>
</feature>
<feature type="compositionally biased region" description="Basic residues" evidence="2">
    <location>
        <begin position="59"/>
        <end position="70"/>
    </location>
</feature>
<dbReference type="InterPro" id="IPR038608">
    <property type="entry name" value="Csm1/Pcs1_C_sf"/>
</dbReference>
<sequence>MAVRAAPVPAHRREVASDSEDDLATSDAVHNLSPTSATDNSRSHEPMPPKAAKATNTAVKRKAVSRKPRRALQDRTNVQHDNEIDEFEDDEASKPKPKRAKQSATSTSRKGATARASSEPAEDATKTASTPLQPIASTGAKRGRPKKIAEPALTVIPESQPILEEVEEQHIEQSIEIEKDKVDGDGAVEPSTLRVQPVASRQRSTSVQRPLQQTNTARSASVQSHNGYPAPPSRERSGSVVSDARARERRGGDPELRRRFNDLQSKHEILSSKYQNLQELGRDSAVSNFEKLKRASDQRAKDAAELVASLKRELSELRKNNGSNAETTQLQKQVNNLTTSNNKLLADVKAVNDTLQTSQNEFKALETKLVAARQQISIMVVQERERAKVPGSATKALNGGRGVAANASDAVKDAKMKENLYSDLTGLIIRGVKRKEGEDEYDCIQTGRNGTLHFHLSVANDSSTSNPKTPTGLSYEEAEFAYEPLLDQSRDRDLLELLPDYLTEEICFPRSHAVKFYTRVVDSMTKRIVVEAEEED</sequence>
<dbReference type="AlphaFoldDB" id="A0A9P4Q8Z6"/>
<dbReference type="EMBL" id="MU003786">
    <property type="protein sequence ID" value="KAF2722004.1"/>
    <property type="molecule type" value="Genomic_DNA"/>
</dbReference>
<dbReference type="GO" id="GO:0034506">
    <property type="term" value="C:chromosome, centromeric core domain"/>
    <property type="evidence" value="ECO:0007669"/>
    <property type="project" value="TreeGrafter"/>
</dbReference>
<dbReference type="CDD" id="cd23787">
    <property type="entry name" value="RWD_CSM1"/>
    <property type="match status" value="1"/>
</dbReference>
<feature type="compositionally biased region" description="Basic and acidic residues" evidence="2">
    <location>
        <begin position="244"/>
        <end position="256"/>
    </location>
</feature>
<dbReference type="GO" id="GO:0051315">
    <property type="term" value="P:attachment of mitotic spindle microtubules to kinetochore"/>
    <property type="evidence" value="ECO:0007669"/>
    <property type="project" value="TreeGrafter"/>
</dbReference>